<dbReference type="PRINTS" id="PR01415">
    <property type="entry name" value="ANKYRIN"/>
</dbReference>
<feature type="repeat" description="ANK" evidence="3">
    <location>
        <begin position="1993"/>
        <end position="2025"/>
    </location>
</feature>
<feature type="repeat" description="ANK" evidence="3">
    <location>
        <begin position="1644"/>
        <end position="1676"/>
    </location>
</feature>
<dbReference type="Pfam" id="PF22939">
    <property type="entry name" value="WHD_GPIID"/>
    <property type="match status" value="1"/>
</dbReference>
<proteinExistence type="predicted"/>
<dbReference type="PANTHER" id="PTHR24198">
    <property type="entry name" value="ANKYRIN REPEAT AND PROTEIN KINASE DOMAIN-CONTAINING PROTEIN"/>
    <property type="match status" value="1"/>
</dbReference>
<feature type="repeat" description="ANK" evidence="3">
    <location>
        <begin position="935"/>
        <end position="967"/>
    </location>
</feature>
<organism evidence="7 8">
    <name type="scientific">Botrytis galanthina</name>
    <dbReference type="NCBI Taxonomy" id="278940"/>
    <lineage>
        <taxon>Eukaryota</taxon>
        <taxon>Fungi</taxon>
        <taxon>Dikarya</taxon>
        <taxon>Ascomycota</taxon>
        <taxon>Pezizomycotina</taxon>
        <taxon>Leotiomycetes</taxon>
        <taxon>Helotiales</taxon>
        <taxon>Sclerotiniaceae</taxon>
        <taxon>Botrytis</taxon>
    </lineage>
</organism>
<feature type="domain" description="GPI inositol-deacylase winged helix" evidence="5">
    <location>
        <begin position="471"/>
        <end position="556"/>
    </location>
</feature>
<evidence type="ECO:0000313" key="8">
    <source>
        <dbReference type="Proteomes" id="UP000308671"/>
    </source>
</evidence>
<dbReference type="Proteomes" id="UP000308671">
    <property type="component" value="Unassembled WGS sequence"/>
</dbReference>
<feature type="repeat" description="ANK" evidence="3">
    <location>
        <begin position="1897"/>
        <end position="1926"/>
    </location>
</feature>
<name>A0A4S8R1C8_9HELO</name>
<feature type="repeat" description="ANK" evidence="3">
    <location>
        <begin position="1612"/>
        <end position="1644"/>
    </location>
</feature>
<accession>A0A4S8R1C8</accession>
<feature type="repeat" description="ANK" evidence="3">
    <location>
        <begin position="1577"/>
        <end position="1609"/>
    </location>
</feature>
<dbReference type="InterPro" id="IPR036770">
    <property type="entry name" value="Ankyrin_rpt-contain_sf"/>
</dbReference>
<comment type="caution">
    <text evidence="7">The sequence shown here is derived from an EMBL/GenBank/DDBJ whole genome shotgun (WGS) entry which is preliminary data.</text>
</comment>
<feature type="repeat" description="ANK" evidence="3">
    <location>
        <begin position="1802"/>
        <end position="1824"/>
    </location>
</feature>
<evidence type="ECO:0000256" key="3">
    <source>
        <dbReference type="PROSITE-ProRule" id="PRU00023"/>
    </source>
</evidence>
<dbReference type="InterPro" id="IPR027417">
    <property type="entry name" value="P-loop_NTPase"/>
</dbReference>
<dbReference type="Gene3D" id="1.25.40.20">
    <property type="entry name" value="Ankyrin repeat-containing domain"/>
    <property type="match status" value="6"/>
</dbReference>
<feature type="domain" description="Nephrocystin 3-like N-terminal" evidence="6">
    <location>
        <begin position="245"/>
        <end position="362"/>
    </location>
</feature>
<dbReference type="PANTHER" id="PTHR24198:SF165">
    <property type="entry name" value="ANKYRIN REPEAT-CONTAINING PROTEIN-RELATED"/>
    <property type="match status" value="1"/>
</dbReference>
<dbReference type="PROSITE" id="PS50088">
    <property type="entry name" value="ANK_REPEAT"/>
    <property type="match status" value="10"/>
</dbReference>
<dbReference type="InterPro" id="IPR056884">
    <property type="entry name" value="NPHP3-like_N"/>
</dbReference>
<feature type="repeat" description="ANK" evidence="3">
    <location>
        <begin position="1443"/>
        <end position="1475"/>
    </location>
</feature>
<dbReference type="InterPro" id="IPR054471">
    <property type="entry name" value="GPIID_WHD"/>
</dbReference>
<sequence>MPTQNRILYTEPYIQGLDLASIHSMDPLSVSASISGLISILDLIAGKSYKYVKEVRGSAQEVKKLVNEMTDLYGILNKLRLVVSRFDDESISSTIQFQHIDTCRTLLDRIKERLDKADRDNTSSQRSAIGRKISNLGRALVWPFSIGETRALIDDVTTQKSTLMFALQVDGMNALFDALSDRKTQGLNIEAIRANVLGLRNEKAVSMLNQKQKKIIEWIAPYDPSQRHQEIATKLRQPGTGQVRRGLAFFYCDYKDTRTQDPLNILGSLVKQLVLADRSGFAELEACWVNYCPDEDIGISNPISAEHLCELLQDVSRHFDTVHLVVDALDECGDDGRLDIVRLLTELNATKDSNIKIILASRPEPDIERYLVDFIKLSIAAHRNDLEFYVHSKIECRVRETQKITWTQELKEEIAQRLVNEAQVRWVTCQLDRLCNLDTLRDVRRALHSLPPTLFETYERILDCINLSSDETKELVRRVLIWTVCAVEPLSLAQLLEAVSIDLSDKHLDRDGIPNEQSILKRCSSLVRKTEGPWGIQIELAHFSVKEFLLLQVQNDRYATYRVSQDYHNVYMGKICLTYILFEDFRDISHYTTHPNTKAICEDYAFYDYAAKYFSKYLCGNTNDGEGLALLKLLFDPIKTDNFVSWARKLLTCTYSTNSHQSMICRASTLHFAILLSLSCVVEWLISDTSIFSDLTKDGDAGDLLACAVAPERGVLQAWKRSECKQHPQSSDENKILEYLVKRTSIINQFPLVTGQWGMYPRTTPMELAIQARFGWDILLQQGAQITDSCIEALEAELEHRFDFVASFVQITRPQNVPALMIPRFMQFAQQFKRVDKSLADSFFNFNTEIDSTGEMVALHTAIAFGQTHTVIQILKKKNLEINSCAEIDGLSALHRASNDGHLKIVKILLNHGASLDLPTSIDGTDTRDTLSGLECVTSFHLAVASDHQDVAEFLEERGADIHKSDKYGFTPLHSATTQSTEIIKYLLQSPRQRHSPSTATLLGRTVLMEAADLGSFDTFKLVLQNSRPSAVLLQSKTGFNCLHLAVSSKVDPCQKLAILRQTCINPCTPTANGLLPLHLAVGCGFDIFRKTLNFTLKFLSRSHQIASIFKPIVSSSFLQGSDSHWSIPYDTKHDKHILNHLTCSGQSILHEIVTNRSGEPSDKLKMLELLLVSSRDVNMEIEDGKGRSPLLALCDSWVWMDAINVTTSSYPNSLPDAIRLLLRYGAVATQQDNQGNTPIHYLCKNARFTIYDYRCMKYLLAGRHPKAEEPDMAGKVDSTEFTNEEYNDEDDDSFDISPVIKSDSASPEVHTSYNDTSTSVLLANKLNITPLHLFFGDSRTIWDPTNQSWYIEIALLLLSAASMDQINKTLIHGRRLLQTTLQRHYDQLTLALLDTGIDTVSPDEGTPPQTALETLCIHGSRNNRVIRRIIMNHVGDTTLNADGSTMLHLACIFRQISVFEELLHAGWKTDVSNKDGKPLVLQAIESGDTKMVNLLLEHGCILLEKYLYRSTIGFSLSNARNAMMCQLLNENGINNWHQEATMSFWGKFLPGISTMKTRYSSTSSSGSTQWLSAAIERVTPLHTASYDGDETVIQYALDFGNNVDINLAAGFGTTPLFFAVYNGKIRNMEVLLSRGADVGKYPSKFTLLHIAAARGDERAFRLLLQYGADIQARDHMGRTPTSVAFNLGYNGVVNILKCNLDVSSSSVNNSLDGNLQDPELESVQGDNFVSPAIEEAIRCRDLGTLKHLLQNGYSLEGSCYCGCSPLLVALTVAGKEISHLLAEAGASLEGVVVCPIPRPTAGCTPLHLAALYGDEQLIEKFIDVEQSNSIQSVHPLHIAAYNGHSACIRKLLSNDFDGKCGVNDKTSLAEPLCHQQARMLTYKDGEASIIEDICGTSLHYASLRGHIDVITELLLFGAYLDARDENGRTPLHLAALYGHDQVCDLLVSAGANVLSRDHENLSPIHCAIQKEYHRIVEIMIKQSASSDILLQDGGDLLDYACICSNAETIEILIAAGMDINLIDNDEWPTFFSAIINRTLTEEFLIKLLANVDNPHQTLGTGSLLTILCRQSLLLVVRELLRKVPKDKLYQYVNYISAYGTALYRTAATSREQNLKMAELLIDHGAELEIIKPSHGTPLLGACYYGCYDMVALLLKKGARITCNKHDGTQMTAVEEARHHPDIVFMLKNFEEKGIEALNEPRPALLANMARVEECMNRISEE</sequence>
<dbReference type="OrthoDB" id="1577640at2759"/>
<evidence type="ECO:0000256" key="4">
    <source>
        <dbReference type="SAM" id="Coils"/>
    </source>
</evidence>
<feature type="coiled-coil region" evidence="4">
    <location>
        <begin position="100"/>
        <end position="127"/>
    </location>
</feature>
<keyword evidence="4" id="KW-0175">Coiled coil</keyword>
<dbReference type="Pfam" id="PF00023">
    <property type="entry name" value="Ank"/>
    <property type="match status" value="1"/>
</dbReference>
<dbReference type="EMBL" id="PQXL01000137">
    <property type="protein sequence ID" value="THV50771.1"/>
    <property type="molecule type" value="Genomic_DNA"/>
</dbReference>
<feature type="repeat" description="ANK" evidence="3">
    <location>
        <begin position="889"/>
        <end position="921"/>
    </location>
</feature>
<evidence type="ECO:0000259" key="5">
    <source>
        <dbReference type="Pfam" id="PF22939"/>
    </source>
</evidence>
<evidence type="ECO:0000259" key="6">
    <source>
        <dbReference type="Pfam" id="PF24883"/>
    </source>
</evidence>
<protein>
    <submittedName>
        <fullName evidence="7">Uncharacterized protein</fullName>
    </submittedName>
</protein>
<dbReference type="Gene3D" id="3.40.50.300">
    <property type="entry name" value="P-loop containing nucleotide triphosphate hydrolases"/>
    <property type="match status" value="1"/>
</dbReference>
<keyword evidence="2 3" id="KW-0040">ANK repeat</keyword>
<keyword evidence="8" id="KW-1185">Reference proteome</keyword>
<dbReference type="InterPro" id="IPR002110">
    <property type="entry name" value="Ankyrin_rpt"/>
</dbReference>
<dbReference type="SMART" id="SM00248">
    <property type="entry name" value="ANK"/>
    <property type="match status" value="24"/>
</dbReference>
<evidence type="ECO:0000256" key="1">
    <source>
        <dbReference type="ARBA" id="ARBA00022737"/>
    </source>
</evidence>
<keyword evidence="1" id="KW-0677">Repeat</keyword>
<dbReference type="PROSITE" id="PS50297">
    <property type="entry name" value="ANK_REP_REGION"/>
    <property type="match status" value="8"/>
</dbReference>
<dbReference type="Pfam" id="PF24883">
    <property type="entry name" value="NPHP3_N"/>
    <property type="match status" value="1"/>
</dbReference>
<dbReference type="SUPFAM" id="SSF48403">
    <property type="entry name" value="Ankyrin repeat"/>
    <property type="match status" value="5"/>
</dbReference>
<evidence type="ECO:0000313" key="7">
    <source>
        <dbReference type="EMBL" id="THV50771.1"/>
    </source>
</evidence>
<evidence type="ECO:0000256" key="2">
    <source>
        <dbReference type="ARBA" id="ARBA00023043"/>
    </source>
</evidence>
<feature type="repeat" description="ANK" evidence="3">
    <location>
        <begin position="1927"/>
        <end position="1959"/>
    </location>
</feature>
<gene>
    <name evidence="7" type="ORF">BGAL_0137g00180</name>
</gene>
<reference evidence="7 8" key="1">
    <citation type="submission" date="2017-12" db="EMBL/GenBank/DDBJ databases">
        <title>Comparative genomics of Botrytis spp.</title>
        <authorList>
            <person name="Valero-Jimenez C.A."/>
            <person name="Tapia P."/>
            <person name="Veloso J."/>
            <person name="Silva-Moreno E."/>
            <person name="Staats M."/>
            <person name="Valdes J.H."/>
            <person name="Van Kan J.A.L."/>
        </authorList>
    </citation>
    <scope>NUCLEOTIDE SEQUENCE [LARGE SCALE GENOMIC DNA]</scope>
    <source>
        <strain evidence="7 8">MUCL435</strain>
    </source>
</reference>
<dbReference type="Pfam" id="PF12796">
    <property type="entry name" value="Ank_2"/>
    <property type="match status" value="7"/>
</dbReference>